<evidence type="ECO:0000313" key="11">
    <source>
        <dbReference type="EMBL" id="KRN89243.1"/>
    </source>
</evidence>
<proteinExistence type="predicted"/>
<dbReference type="PANTHER" id="PTHR15822">
    <property type="entry name" value="TRAF AND TNF RECEPTOR-ASSOCIATED PROTEIN"/>
    <property type="match status" value="1"/>
</dbReference>
<keyword evidence="9" id="KW-0472">Membrane</keyword>
<dbReference type="SUPFAM" id="SSF56219">
    <property type="entry name" value="DNase I-like"/>
    <property type="match status" value="1"/>
</dbReference>
<evidence type="ECO:0000256" key="1">
    <source>
        <dbReference type="ARBA" id="ARBA00001936"/>
    </source>
</evidence>
<feature type="transmembrane region" description="Helical" evidence="9">
    <location>
        <begin position="12"/>
        <end position="32"/>
    </location>
</feature>
<keyword evidence="8" id="KW-0234">DNA repair</keyword>
<dbReference type="Proteomes" id="UP000051500">
    <property type="component" value="Unassembled WGS sequence"/>
</dbReference>
<reference evidence="11 12" key="1">
    <citation type="journal article" date="2015" name="Genome Announc.">
        <title>Expanding the biotechnology potential of lactobacilli through comparative genomics of 213 strains and associated genera.</title>
        <authorList>
            <person name="Sun Z."/>
            <person name="Harris H.M."/>
            <person name="McCann A."/>
            <person name="Guo C."/>
            <person name="Argimon S."/>
            <person name="Zhang W."/>
            <person name="Yang X."/>
            <person name="Jeffery I.B."/>
            <person name="Cooney J.C."/>
            <person name="Kagawa T.F."/>
            <person name="Liu W."/>
            <person name="Song Y."/>
            <person name="Salvetti E."/>
            <person name="Wrobel A."/>
            <person name="Rasinkangas P."/>
            <person name="Parkhill J."/>
            <person name="Rea M.C."/>
            <person name="O'Sullivan O."/>
            <person name="Ritari J."/>
            <person name="Douillard F.P."/>
            <person name="Paul Ross R."/>
            <person name="Yang R."/>
            <person name="Briner A.E."/>
            <person name="Felis G.E."/>
            <person name="de Vos W.M."/>
            <person name="Barrangou R."/>
            <person name="Klaenhammer T.R."/>
            <person name="Caufield P.W."/>
            <person name="Cui Y."/>
            <person name="Zhang H."/>
            <person name="O'Toole P.W."/>
        </authorList>
    </citation>
    <scope>NUCLEOTIDE SEQUENCE [LARGE SCALE GENOMIC DNA]</scope>
    <source>
        <strain evidence="11 12">DSM 22408</strain>
    </source>
</reference>
<keyword evidence="5" id="KW-0227">DNA damage</keyword>
<dbReference type="GO" id="GO:0006281">
    <property type="term" value="P:DNA repair"/>
    <property type="evidence" value="ECO:0007669"/>
    <property type="project" value="UniProtKB-KW"/>
</dbReference>
<feature type="domain" description="Endonuclease/exonuclease/phosphatase" evidence="10">
    <location>
        <begin position="66"/>
        <end position="356"/>
    </location>
</feature>
<evidence type="ECO:0000256" key="4">
    <source>
        <dbReference type="ARBA" id="ARBA00022723"/>
    </source>
</evidence>
<dbReference type="InterPro" id="IPR051547">
    <property type="entry name" value="TDP2-like"/>
</dbReference>
<keyword evidence="11" id="KW-0255">Endonuclease</keyword>
<keyword evidence="9" id="KW-0812">Transmembrane</keyword>
<evidence type="ECO:0000256" key="9">
    <source>
        <dbReference type="SAM" id="Phobius"/>
    </source>
</evidence>
<evidence type="ECO:0000256" key="2">
    <source>
        <dbReference type="ARBA" id="ARBA00001946"/>
    </source>
</evidence>
<evidence type="ECO:0000256" key="3">
    <source>
        <dbReference type="ARBA" id="ARBA00022722"/>
    </source>
</evidence>
<evidence type="ECO:0000313" key="12">
    <source>
        <dbReference type="Proteomes" id="UP000051500"/>
    </source>
</evidence>
<evidence type="ECO:0000256" key="5">
    <source>
        <dbReference type="ARBA" id="ARBA00022763"/>
    </source>
</evidence>
<name>A0A0R2KJ81_9LACO</name>
<keyword evidence="6" id="KW-0378">Hydrolase</keyword>
<keyword evidence="12" id="KW-1185">Reference proteome</keyword>
<dbReference type="PANTHER" id="PTHR15822:SF4">
    <property type="entry name" value="TYROSYL-DNA PHOSPHODIESTERASE 2"/>
    <property type="match status" value="1"/>
</dbReference>
<gene>
    <name evidence="11" type="ORF">IV53_GL000156</name>
</gene>
<comment type="cofactor">
    <cofactor evidence="1">
        <name>Mn(2+)</name>
        <dbReference type="ChEBI" id="CHEBI:29035"/>
    </cofactor>
</comment>
<comment type="cofactor">
    <cofactor evidence="2">
        <name>Mg(2+)</name>
        <dbReference type="ChEBI" id="CHEBI:18420"/>
    </cofactor>
</comment>
<dbReference type="GO" id="GO:0004527">
    <property type="term" value="F:exonuclease activity"/>
    <property type="evidence" value="ECO:0007669"/>
    <property type="project" value="UniProtKB-KW"/>
</dbReference>
<keyword evidence="3" id="KW-0540">Nuclease</keyword>
<keyword evidence="9" id="KW-1133">Transmembrane helix</keyword>
<protein>
    <submittedName>
        <fullName evidence="11">Endonuclease-exonuclease-phosphatase family protein</fullName>
    </submittedName>
</protein>
<keyword evidence="11" id="KW-0269">Exonuclease</keyword>
<evidence type="ECO:0000259" key="10">
    <source>
        <dbReference type="Pfam" id="PF03372"/>
    </source>
</evidence>
<dbReference type="PATRIC" id="fig|1122146.4.peg.158"/>
<dbReference type="RefSeq" id="WP_027106353.1">
    <property type="nucleotide sequence ID" value="NZ_AUHP01000003.1"/>
</dbReference>
<keyword evidence="4" id="KW-0479">Metal-binding</keyword>
<dbReference type="GO" id="GO:0004519">
    <property type="term" value="F:endonuclease activity"/>
    <property type="evidence" value="ECO:0007669"/>
    <property type="project" value="UniProtKB-KW"/>
</dbReference>
<dbReference type="InterPro" id="IPR036691">
    <property type="entry name" value="Endo/exonu/phosph_ase_sf"/>
</dbReference>
<evidence type="ECO:0000256" key="6">
    <source>
        <dbReference type="ARBA" id="ARBA00022801"/>
    </source>
</evidence>
<dbReference type="EMBL" id="JQBZ01000017">
    <property type="protein sequence ID" value="KRN89243.1"/>
    <property type="molecule type" value="Genomic_DNA"/>
</dbReference>
<keyword evidence="7" id="KW-0460">Magnesium</keyword>
<organism evidence="11 12">
    <name type="scientific">Ligilactobacillus ceti DSM 22408</name>
    <dbReference type="NCBI Taxonomy" id="1122146"/>
    <lineage>
        <taxon>Bacteria</taxon>
        <taxon>Bacillati</taxon>
        <taxon>Bacillota</taxon>
        <taxon>Bacilli</taxon>
        <taxon>Lactobacillales</taxon>
        <taxon>Lactobacillaceae</taxon>
        <taxon>Ligilactobacillus</taxon>
    </lineage>
</organism>
<accession>A0A0R2KJ81</accession>
<dbReference type="Pfam" id="PF03372">
    <property type="entry name" value="Exo_endo_phos"/>
    <property type="match status" value="1"/>
</dbReference>
<dbReference type="eggNOG" id="COG3021">
    <property type="taxonomic scope" value="Bacteria"/>
</dbReference>
<dbReference type="GO" id="GO:0046872">
    <property type="term" value="F:metal ion binding"/>
    <property type="evidence" value="ECO:0007669"/>
    <property type="project" value="UniProtKB-KW"/>
</dbReference>
<dbReference type="AlphaFoldDB" id="A0A0R2KJ81"/>
<evidence type="ECO:0000256" key="8">
    <source>
        <dbReference type="ARBA" id="ARBA00023204"/>
    </source>
</evidence>
<dbReference type="Gene3D" id="3.60.10.10">
    <property type="entry name" value="Endonuclease/exonuclease/phosphatase"/>
    <property type="match status" value="1"/>
</dbReference>
<evidence type="ECO:0000256" key="7">
    <source>
        <dbReference type="ARBA" id="ARBA00022842"/>
    </source>
</evidence>
<dbReference type="STRING" id="1122146.IV53_GL000156"/>
<dbReference type="OrthoDB" id="7616949at2"/>
<dbReference type="InterPro" id="IPR005135">
    <property type="entry name" value="Endo/exonuclease/phosphatase"/>
</dbReference>
<sequence>MSNWKKVAKISLIFLLSCFSVLVIAIVGYGVYMQTHYYRIKDYKKLTINHNQKAYLQKNHEYTALSYNVGFGAYQPDYSFFMDTGIMKDGTETQGKYGKAISKKAVLNSTNGVINTIKKHSSDFILLQEVDTDSTRSYHVNQAKMINNAFSHTANVFANNFHSPYLFYPFNDPHGAVQAGLLTLSNYHIDKATRRQYPISTSFLTKFTDLDRCFSVMRLPVKNGHDLVLINSHMSAYDKGGKIRAKQLALLNHIMKKEYQKGNYVIVGGDFNHTFGKKVLTAFKSDQKVPEWVSVLNPKDLTDCMRIVSATNEYEVPTCRGADMPYQKGKTYVTVIDGYLVSKNVKATATNLNTEFAYSDHNPVQLKFELK</sequence>
<comment type="caution">
    <text evidence="11">The sequence shown here is derived from an EMBL/GenBank/DDBJ whole genome shotgun (WGS) entry which is preliminary data.</text>
</comment>